<dbReference type="Proteomes" id="UP000286045">
    <property type="component" value="Unassembled WGS sequence"/>
</dbReference>
<dbReference type="SUPFAM" id="SSF46689">
    <property type="entry name" value="Homeodomain-like"/>
    <property type="match status" value="1"/>
</dbReference>
<dbReference type="EMBL" id="RYZI01000548">
    <property type="protein sequence ID" value="RWA04568.1"/>
    <property type="molecule type" value="Genomic_DNA"/>
</dbReference>
<keyword evidence="4" id="KW-1185">Reference proteome</keyword>
<evidence type="ECO:0000259" key="2">
    <source>
        <dbReference type="PROSITE" id="PS50934"/>
    </source>
</evidence>
<feature type="compositionally biased region" description="Polar residues" evidence="1">
    <location>
        <begin position="255"/>
        <end position="269"/>
    </location>
</feature>
<sequence length="409" mass="46154">MATSTLTKLSEPKKPCDINNLMSPPEAPKLESFAHNSNASVNKNIVNMHRPIDAVMSDARRLPGPVQPLSPPISPATKLDDSVMNVVVTSAKDPILFPTHDITNSPPQQPLFVREESADARRIVDHHVLARPAELFKNAAPPEQDDYELVLYFQSQVMKKYLENPKSWLKRERALLIADRRAQARQRHFKLQPILPAKAQPVRKEVQRAKPVRAPKVAKSAVVKSTPTRPRPIRAGPGPAATVQTGLTKRIARAPSSTPDAPPRRTTQNRADDDFESVPDYCPPLDSMPSGMNVLKMEWKTGITDLSNDPHRHLLHEEEVTLASSLRLTAAVYLTSKRRIFQRRVECFGQKKEFRKTDAQQACKIDVNKASKLWTAFQRIGWFDRSWFAQYLNDEDELIANEHDNENAN</sequence>
<dbReference type="PROSITE" id="PS50934">
    <property type="entry name" value="SWIRM"/>
    <property type="match status" value="1"/>
</dbReference>
<protein>
    <recommendedName>
        <fullName evidence="2">SWIRM domain-containing protein</fullName>
    </recommendedName>
</protein>
<proteinExistence type="predicted"/>
<evidence type="ECO:0000313" key="3">
    <source>
        <dbReference type="EMBL" id="RWA04568.1"/>
    </source>
</evidence>
<accession>A0A439CQX1</accession>
<dbReference type="Gene3D" id="1.10.10.10">
    <property type="entry name" value="Winged helix-like DNA-binding domain superfamily/Winged helix DNA-binding domain"/>
    <property type="match status" value="1"/>
</dbReference>
<dbReference type="InterPro" id="IPR036388">
    <property type="entry name" value="WH-like_DNA-bd_sf"/>
</dbReference>
<organism evidence="3 4">
    <name type="scientific">Xylaria grammica</name>
    <dbReference type="NCBI Taxonomy" id="363999"/>
    <lineage>
        <taxon>Eukaryota</taxon>
        <taxon>Fungi</taxon>
        <taxon>Dikarya</taxon>
        <taxon>Ascomycota</taxon>
        <taxon>Pezizomycotina</taxon>
        <taxon>Sordariomycetes</taxon>
        <taxon>Xylariomycetidae</taxon>
        <taxon>Xylariales</taxon>
        <taxon>Xylariaceae</taxon>
        <taxon>Xylaria</taxon>
    </lineage>
</organism>
<comment type="caution">
    <text evidence="3">The sequence shown here is derived from an EMBL/GenBank/DDBJ whole genome shotgun (WGS) entry which is preliminary data.</text>
</comment>
<feature type="region of interest" description="Disordered" evidence="1">
    <location>
        <begin position="201"/>
        <end position="278"/>
    </location>
</feature>
<dbReference type="GO" id="GO:0010468">
    <property type="term" value="P:regulation of gene expression"/>
    <property type="evidence" value="ECO:0007669"/>
    <property type="project" value="UniProtKB-ARBA"/>
</dbReference>
<dbReference type="InterPro" id="IPR007526">
    <property type="entry name" value="SWIRM"/>
</dbReference>
<feature type="domain" description="SWIRM" evidence="2">
    <location>
        <begin position="295"/>
        <end position="394"/>
    </location>
</feature>
<name>A0A439CQX1_9PEZI</name>
<dbReference type="AlphaFoldDB" id="A0A439CQX1"/>
<dbReference type="STRING" id="363999.A0A439CQX1"/>
<gene>
    <name evidence="3" type="ORF">EKO27_g10537</name>
</gene>
<evidence type="ECO:0000313" key="4">
    <source>
        <dbReference type="Proteomes" id="UP000286045"/>
    </source>
</evidence>
<reference evidence="3 4" key="1">
    <citation type="submission" date="2018-12" db="EMBL/GenBank/DDBJ databases">
        <title>Draft genome sequence of Xylaria grammica IHI A82.</title>
        <authorList>
            <person name="Buettner E."/>
            <person name="Kellner H."/>
        </authorList>
    </citation>
    <scope>NUCLEOTIDE SEQUENCE [LARGE SCALE GENOMIC DNA]</scope>
    <source>
        <strain evidence="3 4">IHI A82</strain>
    </source>
</reference>
<evidence type="ECO:0000256" key="1">
    <source>
        <dbReference type="SAM" id="MobiDB-lite"/>
    </source>
</evidence>
<dbReference type="Pfam" id="PF04433">
    <property type="entry name" value="SWIRM"/>
    <property type="match status" value="1"/>
</dbReference>
<feature type="region of interest" description="Disordered" evidence="1">
    <location>
        <begin position="1"/>
        <end position="27"/>
    </location>
</feature>
<dbReference type="InterPro" id="IPR009057">
    <property type="entry name" value="Homeodomain-like_sf"/>
</dbReference>
<dbReference type="FunFam" id="1.10.10.10:FF:000087">
    <property type="entry name" value="Transcriptional adapter 2"/>
    <property type="match status" value="1"/>
</dbReference>
<feature type="compositionally biased region" description="Low complexity" evidence="1">
    <location>
        <begin position="233"/>
        <end position="242"/>
    </location>
</feature>